<dbReference type="Proteomes" id="UP000534294">
    <property type="component" value="Unassembled WGS sequence"/>
</dbReference>
<organism evidence="1 2">
    <name type="scientific">Prosthecobacter dejongeii</name>
    <dbReference type="NCBI Taxonomy" id="48465"/>
    <lineage>
        <taxon>Bacteria</taxon>
        <taxon>Pseudomonadati</taxon>
        <taxon>Verrucomicrobiota</taxon>
        <taxon>Verrucomicrobiia</taxon>
        <taxon>Verrucomicrobiales</taxon>
        <taxon>Verrucomicrobiaceae</taxon>
        <taxon>Prosthecobacter</taxon>
    </lineage>
</organism>
<keyword evidence="2" id="KW-1185">Reference proteome</keyword>
<sequence>MNKGLSWTEREYDYAVEKGVPVLGFVLKEGCAWKATYIDKGPTVKHLNKFKKKIQSKPVSFWENSSNLQTEVILALSKQIQSTPRDGWIRSSEGLSSLTANELARLSEENRVLRTQIADFVQQAAPDIGIEVHKGSCSLYPREDDQFNLTWRISIALELICTLRRGVAVGFKNNNLKIAIQLGNSNPMVLKTYFSMPGGVQKSELRIDGPMSFNMHGALENVPHNWDNHQDGLVTLSLYPIGYDGCYQLTIPIVPGISKGNSLEWDVVCDKVTSIGFVPSFNTNEQPS</sequence>
<dbReference type="AlphaFoldDB" id="A0A7W7YLE5"/>
<dbReference type="RefSeq" id="WP_184209154.1">
    <property type="nucleotide sequence ID" value="NZ_JACHIF010000005.1"/>
</dbReference>
<comment type="caution">
    <text evidence="1">The sequence shown here is derived from an EMBL/GenBank/DDBJ whole genome shotgun (WGS) entry which is preliminary data.</text>
</comment>
<dbReference type="EMBL" id="JACHIF010000005">
    <property type="protein sequence ID" value="MBB5038381.1"/>
    <property type="molecule type" value="Genomic_DNA"/>
</dbReference>
<gene>
    <name evidence="1" type="ORF">HNQ64_002644</name>
</gene>
<protein>
    <submittedName>
        <fullName evidence="1">Uncharacterized protein</fullName>
    </submittedName>
</protein>
<proteinExistence type="predicted"/>
<name>A0A7W7YLE5_9BACT</name>
<evidence type="ECO:0000313" key="1">
    <source>
        <dbReference type="EMBL" id="MBB5038381.1"/>
    </source>
</evidence>
<accession>A0A7W7YLE5</accession>
<evidence type="ECO:0000313" key="2">
    <source>
        <dbReference type="Proteomes" id="UP000534294"/>
    </source>
</evidence>
<reference evidence="1 2" key="1">
    <citation type="submission" date="2020-08" db="EMBL/GenBank/DDBJ databases">
        <title>Genomic Encyclopedia of Type Strains, Phase IV (KMG-IV): sequencing the most valuable type-strain genomes for metagenomic binning, comparative biology and taxonomic classification.</title>
        <authorList>
            <person name="Goeker M."/>
        </authorList>
    </citation>
    <scope>NUCLEOTIDE SEQUENCE [LARGE SCALE GENOMIC DNA]</scope>
    <source>
        <strain evidence="1 2">DSM 12251</strain>
    </source>
</reference>